<dbReference type="OrthoDB" id="4566760at2"/>
<dbReference type="RefSeq" id="WP_122190735.1">
    <property type="nucleotide sequence ID" value="NZ_RFFH01000014.1"/>
</dbReference>
<name>A0A3M2KV42_9NOCA</name>
<dbReference type="EMBL" id="RFFH01000014">
    <property type="protein sequence ID" value="RMI29502.1"/>
    <property type="molecule type" value="Genomic_DNA"/>
</dbReference>
<feature type="signal peptide" evidence="1">
    <location>
        <begin position="1"/>
        <end position="33"/>
    </location>
</feature>
<dbReference type="AlphaFoldDB" id="A0A3M2KV42"/>
<evidence type="ECO:0000313" key="3">
    <source>
        <dbReference type="Proteomes" id="UP000279275"/>
    </source>
</evidence>
<evidence type="ECO:0000256" key="1">
    <source>
        <dbReference type="SAM" id="SignalP"/>
    </source>
</evidence>
<feature type="chain" id="PRO_5017984237" evidence="1">
    <location>
        <begin position="34"/>
        <end position="174"/>
    </location>
</feature>
<sequence>MSTTNSRKSTNRLRAAVAKTMVAAITFAGCAYAAVAPADADLGPSCLWAGQSFHNDQTIDAGGWEFRCHTTLFSADWSHTPTRNPSSVPNPGAVAGPWGQFSVGAIQPGSDYMDYCVGNQLIEGSESIYQVQQVGGALLWRPAGFVDLWAFDAGVQPPANSWRSSSMCSDGALS</sequence>
<dbReference type="Proteomes" id="UP000279275">
    <property type="component" value="Unassembled WGS sequence"/>
</dbReference>
<keyword evidence="1" id="KW-0732">Signal</keyword>
<reference evidence="2 3" key="1">
    <citation type="submission" date="2018-10" db="EMBL/GenBank/DDBJ databases">
        <title>Isolation from cow dung.</title>
        <authorList>
            <person name="Ling L."/>
        </authorList>
    </citation>
    <scope>NUCLEOTIDE SEQUENCE [LARGE SCALE GENOMIC DNA]</scope>
    <source>
        <strain evidence="2 3">NEAU-LL90</strain>
    </source>
</reference>
<protein>
    <submittedName>
        <fullName evidence="2">Uncharacterized protein</fullName>
    </submittedName>
</protein>
<keyword evidence="3" id="KW-1185">Reference proteome</keyword>
<dbReference type="PROSITE" id="PS51257">
    <property type="entry name" value="PROKAR_LIPOPROTEIN"/>
    <property type="match status" value="1"/>
</dbReference>
<evidence type="ECO:0000313" key="2">
    <source>
        <dbReference type="EMBL" id="RMI29502.1"/>
    </source>
</evidence>
<gene>
    <name evidence="2" type="ORF">EBN03_25850</name>
</gene>
<proteinExistence type="predicted"/>
<organism evidence="2 3">
    <name type="scientific">Nocardia stercoris</name>
    <dbReference type="NCBI Taxonomy" id="2483361"/>
    <lineage>
        <taxon>Bacteria</taxon>
        <taxon>Bacillati</taxon>
        <taxon>Actinomycetota</taxon>
        <taxon>Actinomycetes</taxon>
        <taxon>Mycobacteriales</taxon>
        <taxon>Nocardiaceae</taxon>
        <taxon>Nocardia</taxon>
    </lineage>
</organism>
<accession>A0A3M2KV42</accession>
<comment type="caution">
    <text evidence="2">The sequence shown here is derived from an EMBL/GenBank/DDBJ whole genome shotgun (WGS) entry which is preliminary data.</text>
</comment>